<name>A0ABP2I7X4_AERVM</name>
<dbReference type="PROSITE" id="PS00482">
    <property type="entry name" value="DIHYDROOROTASE_1"/>
    <property type="match status" value="1"/>
</dbReference>
<dbReference type="GO" id="GO:0004151">
    <property type="term" value="F:dihydroorotase activity"/>
    <property type="evidence" value="ECO:0007669"/>
    <property type="project" value="UniProtKB-EC"/>
</dbReference>
<accession>A0ABP2I7X4</accession>
<dbReference type="SUPFAM" id="SSF51556">
    <property type="entry name" value="Metallo-dependent hydrolases"/>
    <property type="match status" value="1"/>
</dbReference>
<feature type="binding site" evidence="6">
    <location>
        <position position="63"/>
    </location>
    <ligand>
        <name>Zn(2+)</name>
        <dbReference type="ChEBI" id="CHEBI:29105"/>
        <label>1</label>
    </ligand>
</feature>
<dbReference type="Gene3D" id="2.30.40.10">
    <property type="entry name" value="Urease, subunit C, domain 1"/>
    <property type="match status" value="1"/>
</dbReference>
<feature type="binding site" evidence="6">
    <location>
        <position position="310"/>
    </location>
    <ligand>
        <name>substrate</name>
    </ligand>
</feature>
<dbReference type="InterPro" id="IPR032466">
    <property type="entry name" value="Metal_Hydrolase"/>
</dbReference>
<dbReference type="InterPro" id="IPR002195">
    <property type="entry name" value="Dihydroorotase_CS"/>
</dbReference>
<dbReference type="PANTHER" id="PTHR43668:SF2">
    <property type="entry name" value="ALLANTOINASE"/>
    <property type="match status" value="1"/>
</dbReference>
<sequence length="426" mass="45762">MMSLIITNGKQVTKDNQLVDIHLKIDGQKIVAVSAQLDFDVADTDQVIDVAGKLVTPGLTDVHVHFRQPGFEDKETILTGSQAAARGGFARVAAMPNLNPAPDTPEKLTAIQSLIDQDAVVEVLQYAPITGNLKSDDLVDMEHMPEAFAFTNDGFGVQTAGTMYLAMKEAARVGKPIVAHTEDESLLFGGVMHEGIKNKELGLPGILNATESSQIARDIHLAEETGVHYHVCHVSTKASVAAIRDGKARGVHVTAEVAPHHLILNELDIPSDDATYKMNPPLRGEEDQAALLEGLLDGTLDMVATDHAPHTSAEKANGFMHSPFGIVGIETAFAVMYTNFVKTGIMSLAFLLEKMATAPTEVFGLTPAKLAVDSPANIAVFDLDQAYTIDPADYLSKSQVTPFNGEEVYGMCALTVFQGEVVYEQK</sequence>
<feature type="active site" evidence="6">
    <location>
        <position position="306"/>
    </location>
</feature>
<dbReference type="SUPFAM" id="SSF51338">
    <property type="entry name" value="Composite domain of metallo-dependent hydrolases"/>
    <property type="match status" value="1"/>
</dbReference>
<keyword evidence="9" id="KW-1185">Reference proteome</keyword>
<gene>
    <name evidence="6 8" type="primary">pyrC</name>
    <name evidence="8" type="ORF">HMPREF0061_1143</name>
</gene>
<keyword evidence="5 6" id="KW-0665">Pyrimidine biosynthesis</keyword>
<evidence type="ECO:0000256" key="6">
    <source>
        <dbReference type="HAMAP-Rule" id="MF_00220"/>
    </source>
</evidence>
<dbReference type="NCBIfam" id="NF006837">
    <property type="entry name" value="PRK09357.1-2"/>
    <property type="match status" value="1"/>
</dbReference>
<evidence type="ECO:0000256" key="5">
    <source>
        <dbReference type="ARBA" id="ARBA00022975"/>
    </source>
</evidence>
<feature type="binding site" evidence="6">
    <location>
        <position position="153"/>
    </location>
    <ligand>
        <name>Zn(2+)</name>
        <dbReference type="ChEBI" id="CHEBI:29105"/>
        <label>2</label>
    </ligand>
</feature>
<comment type="catalytic activity">
    <reaction evidence="6">
        <text>(S)-dihydroorotate + H2O = N-carbamoyl-L-aspartate + H(+)</text>
        <dbReference type="Rhea" id="RHEA:24296"/>
        <dbReference type="ChEBI" id="CHEBI:15377"/>
        <dbReference type="ChEBI" id="CHEBI:15378"/>
        <dbReference type="ChEBI" id="CHEBI:30864"/>
        <dbReference type="ChEBI" id="CHEBI:32814"/>
        <dbReference type="EC" id="3.5.2.3"/>
    </reaction>
</comment>
<feature type="binding site" evidence="6">
    <location>
        <begin position="324"/>
        <end position="325"/>
    </location>
    <ligand>
        <name>substrate</name>
    </ligand>
</feature>
<proteinExistence type="inferred from homology"/>
<keyword evidence="3 6" id="KW-0479">Metal-binding</keyword>
<evidence type="ECO:0000256" key="4">
    <source>
        <dbReference type="ARBA" id="ARBA00022801"/>
    </source>
</evidence>
<dbReference type="PANTHER" id="PTHR43668">
    <property type="entry name" value="ALLANTOINASE"/>
    <property type="match status" value="1"/>
</dbReference>
<reference evidence="8 9" key="1">
    <citation type="submission" date="2010-04" db="EMBL/GenBank/DDBJ databases">
        <authorList>
            <person name="Muzny D."/>
            <person name="Qin X."/>
            <person name="Deng J."/>
            <person name="Jiang H."/>
            <person name="Liu Y."/>
            <person name="Qu J."/>
            <person name="Song X.-Z."/>
            <person name="Zhang L."/>
            <person name="Thornton R."/>
            <person name="Coyle M."/>
            <person name="Francisco L."/>
            <person name="Jackson L."/>
            <person name="Javaid M."/>
            <person name="Korchina V."/>
            <person name="Kovar C."/>
            <person name="Mata R."/>
            <person name="Mathew T."/>
            <person name="Ngo R."/>
            <person name="Nguyen L."/>
            <person name="Nguyen N."/>
            <person name="Okwuonu G."/>
            <person name="Ongeri F."/>
            <person name="Pham C."/>
            <person name="Simmons D."/>
            <person name="Wilczek-Boney K."/>
            <person name="Hale W."/>
            <person name="Jakkamsetti A."/>
            <person name="Pham P."/>
            <person name="Ruth R."/>
            <person name="San Lucas F."/>
            <person name="Warren J."/>
            <person name="Zhang J."/>
            <person name="Zhao Z."/>
            <person name="Zhou C."/>
            <person name="Zhu D."/>
            <person name="Lee S."/>
            <person name="Bess C."/>
            <person name="Blankenburg K."/>
            <person name="Forbes L."/>
            <person name="Fu Q."/>
            <person name="Gubbala S."/>
            <person name="Hirani K."/>
            <person name="Jayaseelan J.C."/>
            <person name="Lara F."/>
            <person name="Munidasa M."/>
            <person name="Palculict T."/>
            <person name="Patil S."/>
            <person name="Pu L.-L."/>
            <person name="Saada N."/>
            <person name="Tang L."/>
            <person name="Weissenberger G."/>
            <person name="Zhu Y."/>
            <person name="Hemphill L."/>
            <person name="Shang Y."/>
            <person name="Youmans B."/>
            <person name="Ayvaz T."/>
            <person name="Ross M."/>
            <person name="Santibanez J."/>
            <person name="Aqrawi P."/>
            <person name="Gross S."/>
            <person name="Joshi V."/>
            <person name="Fowler G."/>
            <person name="Nazareth L."/>
            <person name="Reid J."/>
            <person name="Worley K."/>
            <person name="Petrosino J."/>
            <person name="Highlander S."/>
            <person name="Gibbs R."/>
            <person name="Gibbs R."/>
        </authorList>
    </citation>
    <scope>NUCLEOTIDE SEQUENCE [LARGE SCALE GENOMIC DNA]</scope>
    <source>
        <strain evidence="8 9">ATCC 11563</strain>
    </source>
</reference>
<dbReference type="Proteomes" id="UP000003764">
    <property type="component" value="Unassembled WGS sequence"/>
</dbReference>
<dbReference type="CDD" id="cd01317">
    <property type="entry name" value="DHOase_IIa"/>
    <property type="match status" value="1"/>
</dbReference>
<feature type="domain" description="Dihydroorotase catalytic" evidence="7">
    <location>
        <begin position="52"/>
        <end position="238"/>
    </location>
</feature>
<comment type="caution">
    <text evidence="8">The sequence shown here is derived from an EMBL/GenBank/DDBJ whole genome shotgun (WGS) entry which is preliminary data.</text>
</comment>
<evidence type="ECO:0000313" key="8">
    <source>
        <dbReference type="EMBL" id="EFG49550.1"/>
    </source>
</evidence>
<evidence type="ECO:0000256" key="3">
    <source>
        <dbReference type="ARBA" id="ARBA00022723"/>
    </source>
</evidence>
<dbReference type="InterPro" id="IPR050138">
    <property type="entry name" value="DHOase/Allantoinase_Hydrolase"/>
</dbReference>
<feature type="binding site" evidence="6">
    <location>
        <position position="180"/>
    </location>
    <ligand>
        <name>Zn(2+)</name>
        <dbReference type="ChEBI" id="CHEBI:29105"/>
        <label>2</label>
    </ligand>
</feature>
<dbReference type="EC" id="3.5.2.3" evidence="6"/>
<feature type="binding site" evidence="6">
    <location>
        <position position="306"/>
    </location>
    <ligand>
        <name>Zn(2+)</name>
        <dbReference type="ChEBI" id="CHEBI:29105"/>
        <label>1</label>
    </ligand>
</feature>
<evidence type="ECO:0000259" key="7">
    <source>
        <dbReference type="Pfam" id="PF12890"/>
    </source>
</evidence>
<dbReference type="Pfam" id="PF12890">
    <property type="entry name" value="DHOase"/>
    <property type="match status" value="1"/>
</dbReference>
<dbReference type="InterPro" id="IPR011059">
    <property type="entry name" value="Metal-dep_hydrolase_composite"/>
</dbReference>
<keyword evidence="4 6" id="KW-0378">Hydrolase</keyword>
<dbReference type="PROSITE" id="PS00483">
    <property type="entry name" value="DIHYDROOROTASE_2"/>
    <property type="match status" value="1"/>
</dbReference>
<feature type="binding site" evidence="6">
    <location>
        <position position="153"/>
    </location>
    <ligand>
        <name>Zn(2+)</name>
        <dbReference type="ChEBI" id="CHEBI:29105"/>
        <label>1</label>
    </ligand>
</feature>
<dbReference type="HAMAP" id="MF_00220_B">
    <property type="entry name" value="PyrC_classI_B"/>
    <property type="match status" value="1"/>
</dbReference>
<protein>
    <recommendedName>
        <fullName evidence="6">Dihydroorotase</fullName>
        <shortName evidence="6">DHOase</shortName>
        <ecNumber evidence="6">3.5.2.3</ecNumber>
    </recommendedName>
</protein>
<evidence type="ECO:0000313" key="9">
    <source>
        <dbReference type="Proteomes" id="UP000003764"/>
    </source>
</evidence>
<comment type="similarity">
    <text evidence="2 6">Belongs to the metallo-dependent hydrolases superfamily. DHOase family. Class I DHOase subfamily.</text>
</comment>
<feature type="binding site" evidence="6">
    <location>
        <position position="97"/>
    </location>
    <ligand>
        <name>substrate</name>
    </ligand>
</feature>
<dbReference type="Gene3D" id="3.20.20.140">
    <property type="entry name" value="Metal-dependent hydrolases"/>
    <property type="match status" value="1"/>
</dbReference>
<dbReference type="InterPro" id="IPR004722">
    <property type="entry name" value="DHOase"/>
</dbReference>
<comment type="function">
    <text evidence="1 6">Catalyzes the reversible cyclization of carbamoyl aspartate to dihydroorotate.</text>
</comment>
<dbReference type="InterPro" id="IPR024403">
    <property type="entry name" value="DHOase_cat"/>
</dbReference>
<evidence type="ECO:0000256" key="1">
    <source>
        <dbReference type="ARBA" id="ARBA00002368"/>
    </source>
</evidence>
<feature type="binding site" evidence="6">
    <location>
        <position position="233"/>
    </location>
    <ligand>
        <name>Zn(2+)</name>
        <dbReference type="ChEBI" id="CHEBI:29105"/>
        <label>2</label>
    </ligand>
</feature>
<dbReference type="NCBIfam" id="TIGR00857">
    <property type="entry name" value="pyrC_multi"/>
    <property type="match status" value="1"/>
</dbReference>
<dbReference type="EMBL" id="ADNT01000078">
    <property type="protein sequence ID" value="EFG49550.1"/>
    <property type="molecule type" value="Genomic_DNA"/>
</dbReference>
<comment type="pathway">
    <text evidence="6">Pyrimidine metabolism; UMP biosynthesis via de novo pathway; (S)-dihydroorotate from bicarbonate: step 3/3.</text>
</comment>
<feature type="binding site" evidence="6">
    <location>
        <begin position="65"/>
        <end position="67"/>
    </location>
    <ligand>
        <name>substrate</name>
    </ligand>
</feature>
<keyword evidence="6" id="KW-0862">Zinc</keyword>
<comment type="cofactor">
    <cofactor evidence="6">
        <name>Zn(2+)</name>
        <dbReference type="ChEBI" id="CHEBI:29105"/>
    </cofactor>
    <text evidence="6">Binds 2 Zn(2+) ions per subunit.</text>
</comment>
<evidence type="ECO:0000256" key="2">
    <source>
        <dbReference type="ARBA" id="ARBA00010286"/>
    </source>
</evidence>
<organism evidence="8 9">
    <name type="scientific">Aerococcus viridans (strain ATCC 11563 / DSM 20340 / CCUG 4311 / JCM 20461 / NBRC 12219 / NCTC 8251 / M1)</name>
    <dbReference type="NCBI Taxonomy" id="655812"/>
    <lineage>
        <taxon>Bacteria</taxon>
        <taxon>Bacillati</taxon>
        <taxon>Bacillota</taxon>
        <taxon>Bacilli</taxon>
        <taxon>Lactobacillales</taxon>
        <taxon>Aerococcaceae</taxon>
        <taxon>Aerococcus</taxon>
    </lineage>
</organism>
<feature type="binding site" evidence="6">
    <location>
        <position position="279"/>
    </location>
    <ligand>
        <name>substrate</name>
    </ligand>
</feature>
<feature type="binding site" evidence="6">
    <location>
        <position position="65"/>
    </location>
    <ligand>
        <name>Zn(2+)</name>
        <dbReference type="ChEBI" id="CHEBI:29105"/>
        <label>1</label>
    </ligand>
</feature>